<protein>
    <submittedName>
        <fullName evidence="6">Als operon DNA-binding transcriptional repressor AlsR</fullName>
    </submittedName>
</protein>
<dbReference type="InterPro" id="IPR036388">
    <property type="entry name" value="WH-like_DNA-bd_sf"/>
</dbReference>
<evidence type="ECO:0000256" key="2">
    <source>
        <dbReference type="ARBA" id="ARBA00023015"/>
    </source>
</evidence>
<dbReference type="SUPFAM" id="SSF46785">
    <property type="entry name" value="Winged helix' DNA-binding domain"/>
    <property type="match status" value="1"/>
</dbReference>
<dbReference type="PROSITE" id="PS50931">
    <property type="entry name" value="HTH_LYSR"/>
    <property type="match status" value="1"/>
</dbReference>
<dbReference type="PANTHER" id="PTHR30346">
    <property type="entry name" value="TRANSCRIPTIONAL DUAL REGULATOR HCAR-RELATED"/>
    <property type="match status" value="1"/>
</dbReference>
<dbReference type="SUPFAM" id="SSF53850">
    <property type="entry name" value="Periplasmic binding protein-like II"/>
    <property type="match status" value="1"/>
</dbReference>
<evidence type="ECO:0000256" key="1">
    <source>
        <dbReference type="ARBA" id="ARBA00009437"/>
    </source>
</evidence>
<dbReference type="EMBL" id="BAABGN010000013">
    <property type="protein sequence ID" value="GAA4430937.1"/>
    <property type="molecule type" value="Genomic_DNA"/>
</dbReference>
<organism evidence="6 7">
    <name type="scientific">Georgenia halophila</name>
    <dbReference type="NCBI Taxonomy" id="620889"/>
    <lineage>
        <taxon>Bacteria</taxon>
        <taxon>Bacillati</taxon>
        <taxon>Actinomycetota</taxon>
        <taxon>Actinomycetes</taxon>
        <taxon>Micrococcales</taxon>
        <taxon>Bogoriellaceae</taxon>
        <taxon>Georgenia</taxon>
    </lineage>
</organism>
<dbReference type="Proteomes" id="UP001500622">
    <property type="component" value="Unassembled WGS sequence"/>
</dbReference>
<gene>
    <name evidence="6" type="primary">alsR</name>
    <name evidence="6" type="ORF">GCM10023169_34950</name>
</gene>
<keyword evidence="7" id="KW-1185">Reference proteome</keyword>
<proteinExistence type="inferred from homology"/>
<keyword evidence="2" id="KW-0805">Transcription regulation</keyword>
<accession>A0ABP8LJJ7</accession>
<sequence length="319" mass="34718">MRPLSSLSLRHLEYFCAVVEAGSISDAAQRLHVSPGGISTALTQLEARLDVQLTVRTPGRGVMITPTGRRVYESARAVAADIEDIQHAAAMMRGELTGTFHVGFFSTLSPWLFPKIAEHFATQFPGVDLQLEESGSETLQTHLLEGNLDAALLYENHLIGGIDAHPLLPVRLQLAVSPSHPLARYEAVPLSLLRDEPAVILSMRPATDHVEAILREAGMRPNVRWRSANVETIRSLVARGLGYTIIMGRPYGDTTYEGMPIVYRPIADEIPPNSLVLATAGGSRPTAKLKELRAFCENTFGDVAAHLAPAHQSRMGHLS</sequence>
<dbReference type="InterPro" id="IPR005119">
    <property type="entry name" value="LysR_subst-bd"/>
</dbReference>
<reference evidence="7" key="1">
    <citation type="journal article" date="2019" name="Int. J. Syst. Evol. Microbiol.">
        <title>The Global Catalogue of Microorganisms (GCM) 10K type strain sequencing project: providing services to taxonomists for standard genome sequencing and annotation.</title>
        <authorList>
            <consortium name="The Broad Institute Genomics Platform"/>
            <consortium name="The Broad Institute Genome Sequencing Center for Infectious Disease"/>
            <person name="Wu L."/>
            <person name="Ma J."/>
        </authorList>
    </citation>
    <scope>NUCLEOTIDE SEQUENCE [LARGE SCALE GENOMIC DNA]</scope>
    <source>
        <strain evidence="7">JCM 17810</strain>
    </source>
</reference>
<keyword evidence="3 6" id="KW-0238">DNA-binding</keyword>
<feature type="domain" description="HTH lysR-type" evidence="5">
    <location>
        <begin position="7"/>
        <end position="65"/>
    </location>
</feature>
<evidence type="ECO:0000256" key="3">
    <source>
        <dbReference type="ARBA" id="ARBA00023125"/>
    </source>
</evidence>
<dbReference type="Gene3D" id="3.40.190.10">
    <property type="entry name" value="Periplasmic binding protein-like II"/>
    <property type="match status" value="2"/>
</dbReference>
<dbReference type="PANTHER" id="PTHR30346:SF0">
    <property type="entry name" value="HCA OPERON TRANSCRIPTIONAL ACTIVATOR HCAR"/>
    <property type="match status" value="1"/>
</dbReference>
<dbReference type="Pfam" id="PF03466">
    <property type="entry name" value="LysR_substrate"/>
    <property type="match status" value="1"/>
</dbReference>
<dbReference type="RefSeq" id="WP_345217892.1">
    <property type="nucleotide sequence ID" value="NZ_BAABGN010000013.1"/>
</dbReference>
<evidence type="ECO:0000259" key="5">
    <source>
        <dbReference type="PROSITE" id="PS50931"/>
    </source>
</evidence>
<comment type="caution">
    <text evidence="6">The sequence shown here is derived from an EMBL/GenBank/DDBJ whole genome shotgun (WGS) entry which is preliminary data.</text>
</comment>
<evidence type="ECO:0000256" key="4">
    <source>
        <dbReference type="ARBA" id="ARBA00023163"/>
    </source>
</evidence>
<evidence type="ECO:0000313" key="6">
    <source>
        <dbReference type="EMBL" id="GAA4430937.1"/>
    </source>
</evidence>
<keyword evidence="4" id="KW-0804">Transcription</keyword>
<dbReference type="Pfam" id="PF00126">
    <property type="entry name" value="HTH_1"/>
    <property type="match status" value="1"/>
</dbReference>
<dbReference type="InterPro" id="IPR000847">
    <property type="entry name" value="LysR_HTH_N"/>
</dbReference>
<dbReference type="InterPro" id="IPR036390">
    <property type="entry name" value="WH_DNA-bd_sf"/>
</dbReference>
<evidence type="ECO:0000313" key="7">
    <source>
        <dbReference type="Proteomes" id="UP001500622"/>
    </source>
</evidence>
<dbReference type="GO" id="GO:0003677">
    <property type="term" value="F:DNA binding"/>
    <property type="evidence" value="ECO:0007669"/>
    <property type="project" value="UniProtKB-KW"/>
</dbReference>
<dbReference type="Gene3D" id="1.10.10.10">
    <property type="entry name" value="Winged helix-like DNA-binding domain superfamily/Winged helix DNA-binding domain"/>
    <property type="match status" value="1"/>
</dbReference>
<name>A0ABP8LJJ7_9MICO</name>
<comment type="similarity">
    <text evidence="1">Belongs to the LysR transcriptional regulatory family.</text>
</comment>